<feature type="compositionally biased region" description="Basic and acidic residues" evidence="2">
    <location>
        <begin position="1803"/>
        <end position="1814"/>
    </location>
</feature>
<evidence type="ECO:0000256" key="2">
    <source>
        <dbReference type="SAM" id="MobiDB-lite"/>
    </source>
</evidence>
<dbReference type="GO" id="GO:0005634">
    <property type="term" value="C:nucleus"/>
    <property type="evidence" value="ECO:0007669"/>
    <property type="project" value="TreeGrafter"/>
</dbReference>
<evidence type="ECO:0000259" key="3">
    <source>
        <dbReference type="Pfam" id="PF24055"/>
    </source>
</evidence>
<feature type="region of interest" description="Disordered" evidence="2">
    <location>
        <begin position="1665"/>
        <end position="1747"/>
    </location>
</feature>
<feature type="domain" description="DNA polymerase zeta catalytic subunit N-terminal" evidence="4">
    <location>
        <begin position="1"/>
        <end position="55"/>
    </location>
</feature>
<feature type="region of interest" description="Disordered" evidence="2">
    <location>
        <begin position="859"/>
        <end position="913"/>
    </location>
</feature>
<protein>
    <submittedName>
        <fullName evidence="5">Putative dna polymerase</fullName>
    </submittedName>
</protein>
<feature type="region of interest" description="Disordered" evidence="2">
    <location>
        <begin position="1078"/>
        <end position="1101"/>
    </location>
</feature>
<feature type="region of interest" description="Disordered" evidence="2">
    <location>
        <begin position="992"/>
        <end position="1027"/>
    </location>
</feature>
<feature type="region of interest" description="Disordered" evidence="2">
    <location>
        <begin position="2114"/>
        <end position="2456"/>
    </location>
</feature>
<feature type="compositionally biased region" description="Low complexity" evidence="2">
    <location>
        <begin position="895"/>
        <end position="907"/>
    </location>
</feature>
<evidence type="ECO:0000259" key="4">
    <source>
        <dbReference type="Pfam" id="PF24065"/>
    </source>
</evidence>
<feature type="compositionally biased region" description="Polar residues" evidence="2">
    <location>
        <begin position="616"/>
        <end position="633"/>
    </location>
</feature>
<feature type="compositionally biased region" description="Basic and acidic residues" evidence="2">
    <location>
        <begin position="2403"/>
        <end position="2413"/>
    </location>
</feature>
<dbReference type="PANTHER" id="PTHR45812">
    <property type="entry name" value="DNA POLYMERASE ZETA CATALYTIC SUBUNIT"/>
    <property type="match status" value="1"/>
</dbReference>
<feature type="region of interest" description="Disordered" evidence="2">
    <location>
        <begin position="333"/>
        <end position="497"/>
    </location>
</feature>
<dbReference type="Gene3D" id="3.30.342.10">
    <property type="entry name" value="DNA Polymerase, chain B, domain 1"/>
    <property type="match status" value="1"/>
</dbReference>
<feature type="compositionally biased region" description="Basic and acidic residues" evidence="2">
    <location>
        <begin position="745"/>
        <end position="764"/>
    </location>
</feature>
<feature type="compositionally biased region" description="Low complexity" evidence="2">
    <location>
        <begin position="459"/>
        <end position="475"/>
    </location>
</feature>
<dbReference type="GO" id="GO:0000724">
    <property type="term" value="P:double-strand break repair via homologous recombination"/>
    <property type="evidence" value="ECO:0007669"/>
    <property type="project" value="TreeGrafter"/>
</dbReference>
<feature type="region of interest" description="Disordered" evidence="2">
    <location>
        <begin position="1490"/>
        <end position="1510"/>
    </location>
</feature>
<feature type="region of interest" description="Disordered" evidence="2">
    <location>
        <begin position="686"/>
        <end position="793"/>
    </location>
</feature>
<feature type="compositionally biased region" description="Polar residues" evidence="2">
    <location>
        <begin position="2351"/>
        <end position="2365"/>
    </location>
</feature>
<feature type="region of interest" description="Disordered" evidence="2">
    <location>
        <begin position="1178"/>
        <end position="1208"/>
    </location>
</feature>
<reference evidence="5" key="1">
    <citation type="journal article" date="2017" name="Front. Cell. Infect. Microbiol.">
        <title>The Distinct Transcriptional Response of the Midgut of Amblyomma sculptum and Amblyomma aureolatum Ticks to Rickettsia rickettsii Correlates to Their Differences in Susceptibility to Infection.</title>
        <authorList>
            <person name="Martins L.A."/>
            <person name="Galletti M.F.B.M."/>
            <person name="Ribeiro J.M."/>
            <person name="Fujita A."/>
            <person name="Costa F.B."/>
            <person name="Labruna M.B."/>
            <person name="Daffre S."/>
            <person name="Fogaca A.C."/>
        </authorList>
    </citation>
    <scope>NUCLEOTIDE SEQUENCE</scope>
</reference>
<feature type="compositionally biased region" description="Basic and acidic residues" evidence="2">
    <location>
        <begin position="2430"/>
        <end position="2442"/>
    </location>
</feature>
<feature type="region of interest" description="Disordered" evidence="2">
    <location>
        <begin position="579"/>
        <end position="633"/>
    </location>
</feature>
<feature type="compositionally biased region" description="Low complexity" evidence="2">
    <location>
        <begin position="768"/>
        <end position="785"/>
    </location>
</feature>
<feature type="compositionally biased region" description="Basic and acidic residues" evidence="2">
    <location>
        <begin position="591"/>
        <end position="609"/>
    </location>
</feature>
<dbReference type="GO" id="GO:0042276">
    <property type="term" value="P:error-prone translesion synthesis"/>
    <property type="evidence" value="ECO:0007669"/>
    <property type="project" value="TreeGrafter"/>
</dbReference>
<feature type="compositionally biased region" description="Polar residues" evidence="2">
    <location>
        <begin position="1998"/>
        <end position="2007"/>
    </location>
</feature>
<accession>A0A1E1XGN8</accession>
<dbReference type="Pfam" id="PF24065">
    <property type="entry name" value="REV3_N"/>
    <property type="match status" value="1"/>
</dbReference>
<feature type="region of interest" description="Disordered" evidence="2">
    <location>
        <begin position="1996"/>
        <end position="2100"/>
    </location>
</feature>
<feature type="compositionally biased region" description="Polar residues" evidence="2">
    <location>
        <begin position="421"/>
        <end position="433"/>
    </location>
</feature>
<dbReference type="InterPro" id="IPR056435">
    <property type="entry name" value="DPOD/Z_N"/>
</dbReference>
<name>A0A1E1XGN8_9ACAR</name>
<dbReference type="InterPro" id="IPR030559">
    <property type="entry name" value="PolZ_Rev3"/>
</dbReference>
<feature type="region of interest" description="Disordered" evidence="2">
    <location>
        <begin position="1828"/>
        <end position="1862"/>
    </location>
</feature>
<feature type="compositionally biased region" description="Polar residues" evidence="2">
    <location>
        <begin position="689"/>
        <end position="704"/>
    </location>
</feature>
<feature type="region of interest" description="Disordered" evidence="2">
    <location>
        <begin position="1382"/>
        <end position="1435"/>
    </location>
</feature>
<feature type="compositionally biased region" description="Polar residues" evidence="2">
    <location>
        <begin position="2029"/>
        <end position="2043"/>
    </location>
</feature>
<feature type="region of interest" description="Disordered" evidence="2">
    <location>
        <begin position="1255"/>
        <end position="1276"/>
    </location>
</feature>
<feature type="compositionally biased region" description="Polar residues" evidence="2">
    <location>
        <begin position="2164"/>
        <end position="2173"/>
    </location>
</feature>
<evidence type="ECO:0000313" key="5">
    <source>
        <dbReference type="EMBL" id="JAT98432.1"/>
    </source>
</evidence>
<feature type="non-terminal residue" evidence="5">
    <location>
        <position position="2456"/>
    </location>
</feature>
<feature type="domain" description="DNA polymerase delta/zeta catalytic subunit N-terminal" evidence="3">
    <location>
        <begin position="56"/>
        <end position="131"/>
    </location>
</feature>
<feature type="compositionally biased region" description="Basic and acidic residues" evidence="2">
    <location>
        <begin position="2174"/>
        <end position="2185"/>
    </location>
</feature>
<feature type="compositionally biased region" description="Basic and acidic residues" evidence="2">
    <location>
        <begin position="1412"/>
        <end position="1427"/>
    </location>
</feature>
<feature type="compositionally biased region" description="Basic residues" evidence="2">
    <location>
        <begin position="443"/>
        <end position="457"/>
    </location>
</feature>
<dbReference type="EMBL" id="GFAC01000756">
    <property type="protein sequence ID" value="JAT98432.1"/>
    <property type="molecule type" value="mRNA"/>
</dbReference>
<feature type="compositionally biased region" description="Basic and acidic residues" evidence="2">
    <location>
        <begin position="2048"/>
        <end position="2060"/>
    </location>
</feature>
<feature type="region of interest" description="Disordered" evidence="2">
    <location>
        <begin position="1781"/>
        <end position="1814"/>
    </location>
</feature>
<feature type="region of interest" description="Disordered" evidence="2">
    <location>
        <begin position="292"/>
        <end position="321"/>
    </location>
</feature>
<feature type="compositionally biased region" description="Basic and acidic residues" evidence="2">
    <location>
        <begin position="292"/>
        <end position="304"/>
    </location>
</feature>
<feature type="compositionally biased region" description="Polar residues" evidence="2">
    <location>
        <begin position="1689"/>
        <end position="1702"/>
    </location>
</feature>
<dbReference type="PANTHER" id="PTHR45812:SF1">
    <property type="entry name" value="DNA POLYMERASE ZETA CATALYTIC SUBUNIT"/>
    <property type="match status" value="1"/>
</dbReference>
<feature type="compositionally biased region" description="Basic and acidic residues" evidence="2">
    <location>
        <begin position="1972"/>
        <end position="1989"/>
    </location>
</feature>
<dbReference type="GO" id="GO:0003887">
    <property type="term" value="F:DNA-directed DNA polymerase activity"/>
    <property type="evidence" value="ECO:0007669"/>
    <property type="project" value="UniProtKB-EC"/>
</dbReference>
<feature type="compositionally biased region" description="Basic and acidic residues" evidence="2">
    <location>
        <begin position="2144"/>
        <end position="2157"/>
    </location>
</feature>
<comment type="catalytic activity">
    <reaction evidence="1">
        <text>DNA(n) + a 2'-deoxyribonucleoside 5'-triphosphate = DNA(n+1) + diphosphate</text>
        <dbReference type="Rhea" id="RHEA:22508"/>
        <dbReference type="Rhea" id="RHEA-COMP:17339"/>
        <dbReference type="Rhea" id="RHEA-COMP:17340"/>
        <dbReference type="ChEBI" id="CHEBI:33019"/>
        <dbReference type="ChEBI" id="CHEBI:61560"/>
        <dbReference type="ChEBI" id="CHEBI:173112"/>
        <dbReference type="EC" id="2.7.7.7"/>
    </reaction>
</comment>
<feature type="compositionally biased region" description="Low complexity" evidence="2">
    <location>
        <begin position="1267"/>
        <end position="1276"/>
    </location>
</feature>
<feature type="compositionally biased region" description="Polar residues" evidence="2">
    <location>
        <begin position="2415"/>
        <end position="2429"/>
    </location>
</feature>
<feature type="compositionally biased region" description="Low complexity" evidence="2">
    <location>
        <begin position="729"/>
        <end position="742"/>
    </location>
</feature>
<organism evidence="5">
    <name type="scientific">Amblyomma aureolatum</name>
    <dbReference type="NCBI Taxonomy" id="187763"/>
    <lineage>
        <taxon>Eukaryota</taxon>
        <taxon>Metazoa</taxon>
        <taxon>Ecdysozoa</taxon>
        <taxon>Arthropoda</taxon>
        <taxon>Chelicerata</taxon>
        <taxon>Arachnida</taxon>
        <taxon>Acari</taxon>
        <taxon>Parasitiformes</taxon>
        <taxon>Ixodida</taxon>
        <taxon>Ixodoidea</taxon>
        <taxon>Ixodidae</taxon>
        <taxon>Amblyomminae</taxon>
        <taxon>Amblyomma</taxon>
    </lineage>
</organism>
<evidence type="ECO:0000256" key="1">
    <source>
        <dbReference type="ARBA" id="ARBA00049244"/>
    </source>
</evidence>
<sequence length="2456" mass="262109">MFALRLVTLDHYLAAPSAPLDPLVSKLGGWEVWQVPVVRIFGVTPAGQKACLHVHGAMPYLTVPCAEPRPERFAVVVASEIDLLLNTAAGRATSMHRHVHHVAVIRATRLYGFHDQEETFLRIFLYNPLHVPKVAELLLSGLVQKRVMQPHEAHIPFALQFMVDHNLHGMSFVRVESFKFRRPITWIQDKGGSGGSGDGLWDLHSLAAELFGSLEKQTTCELELDCCARDILNASDKEGLNPGLAALWQEEEERRQEPLWWTPLSIEDEGFPRTESEQFYLARLDKRLARPAVDEQDRSGITRETRRKHHSRLLDTSHGVLDSQDEALAEALAQATSSWSQGADGEEDSILGSLPGPDVDVADEEDEDNAEDMSQVFQLVGDREQDDDGASSMSDQSDGNEAYDPFQLDGADDMPGGATARGSSTRDQGTQTTARPPVLVRRLLGRARTRRCTRLSLHRQQQQRQATQERQQRAQLPGIGVPAATGAEGRSPDKIGATPPVAEDWQRWQSCHVASLLMSPESYSTPSTLTAGSPAPELSPSRMYAHYTSSCLSLSEAVPPCCVELLRLTEAEIERWQRRPPPVEVRHKRRSWPEVHGGRSHNEPAEDVPKKRRTTRGCSRDNSSAGNMVLRSSSSPVAEMIDLREPASSHTEGSSASEGLTVGADHWVPQVCWDAASVRRELVPCGLVNSGTGSGRKTGNMPSRRSSKGQKQIHLLDQGEEKDSLERPAGVSGAVGSVAGRRASPRKERSRAETKLSSKRDPFPEARPVSAASTSSSPVSSLSSSQDVGGLGELKAGDCRPSVICRIRIRGKRMVSTTTTTRLVPCVVGTESDGRLSTHDPANGLGSCKTDAPSSIAGIGSSTFAPSKSEKAGGDSALLPGGDLAESDEPRLSSRRSAGSKSSSSSGPNAPMDANISDLVSRFSRCGVVVAASTVGSDLSEISNVASSGEAPIGKPACSELADSVEPVNSATDGNLPRPCSKATGEVCSFDGLQSSGSAGAAQVRKSGRPRRSATTPAHPIGDNSTWWAAGTDRLPVGNPVEGGNVAQSASRHTRWQAAKVSLNRLGVRRSSRLVAVTNPSSRGASGRKRTDSTPRQRVSMRSAVEAVKLSKRLSGHQTGAKEVSSPTKLVLRPRCPEGSDFGALPVNNLDIKEAPVPELSASAPALAEKGASAIVRSREPQTVPSGKPLCSDVPGTKEPSPSLTANSKLAGKGATAIAAGMSALGKKVGASSAAPSVGDGASGLSNVVTAGKTRKSVCRPTAHAGSSEAPSSSTLVASSLSMTKKMSICTPSDAEAAVTHEPLKPKAAKSSIGLRKRQVASLPMSTRRLRTRSGLQVAQEAGVKKGSPVKLQLTQPPVPPASGVVDRKQLLAAELPAALNRDEAAGNQKPLTSGLDTFHKESARKRGRPSKAKDNCGADVGKEKSTKLVSEGLVPDATNTDALLSSRSHGQRASSHTLANAHSQPSAAACVDAEDVKCFVRQTRQRKAKSAASDAVESGSQASTSLPVAEPMASDKAVVSASLNSSCVNERDQRTLEQVAAAAASYPTQGNCSLHEVNTQLATKSDVAELVDTGARISRLPMSSNSEDMQEARSPVLCKSAEDLSTLSVGDANVGSLSLGSTDAVSKHCTSVPTEHADKSIDQGSNDCKLLELSSGEGVVSCAEQGADVSRKSEFTARPSSHRKVSSAEASSDACSGQQSESAEELFQPEAELSSGNLTDDAEVVTAESPETEQAGATPATDDCLRLSSDDEGSWILLDEAGEDSIELFSSSDEMVADCSAEPASSAGCKEHVDSEDGIGDDMSKDGVSRDNHSRTCVGDVCKENSVDIGSGEPVVDTGSEGPSGEKHSAEVGSKSCAAESRSDSPVVVRKHYADISCGNVVDGFGSSDSVGNMGCENGEFIASENFIEDVDLGESEELFGEVGSDPKEQEDSFVLFTAKPLKVTITRLDDVDVHSDLAALYLKAKQAMKPHYERKTRRSDALASDHERKRRLYCSEAQQTGTMDQDSAKLSARKCDKQHCKRKLNSEKLQTGTTDQVSADSLSPFKPDKQHSETRLDDALEAQETNKVYPESSKFPSSRSDQQRSRRRLNSEGLQTGTVDQAIADTLSTRKAEKQHEIRFGTSEAQRTGLVDQDSAKFPLSRKLDRQRSRRRLDSEGLQAGTVDQTSADTLSTRKAEKQHEIRFGASKAQRTGLVDQDSAKFPLSRNPEQQRSRRRLDSEGLQTGTVDRASSDTLSTRKAGKQHEIRFGASEAQGTGLVDLDSAKFPSSRNPSQQRSRRRLDSEGLQTGTVDRASSDTLSTSKAGKQHEIRFGVSEAQGTGLVDQDSAEFPSPRNPAQQRSRIRLASEGLQTGTVDRASADTSSTRKAEKQHEIRFGASEAQGTGLVDQDSAKLPSPRNPDQQRSRRRLDSEGLQTGTVVQASAEDTLSTRKAEKQHEIRFNTSEAQGTGLVDQ</sequence>
<dbReference type="InterPro" id="IPR012337">
    <property type="entry name" value="RNaseH-like_sf"/>
</dbReference>
<feature type="compositionally biased region" description="Basic and acidic residues" evidence="2">
    <location>
        <begin position="2366"/>
        <end position="2377"/>
    </location>
</feature>
<proteinExistence type="evidence at transcript level"/>
<feature type="compositionally biased region" description="Basic and acidic residues" evidence="2">
    <location>
        <begin position="717"/>
        <end position="726"/>
    </location>
</feature>
<dbReference type="Pfam" id="PF24055">
    <property type="entry name" value="POL3_N"/>
    <property type="match status" value="1"/>
</dbReference>
<feature type="compositionally biased region" description="Basic and acidic residues" evidence="2">
    <location>
        <begin position="2211"/>
        <end position="2221"/>
    </location>
</feature>
<dbReference type="SUPFAM" id="SSF53098">
    <property type="entry name" value="Ribonuclease H-like"/>
    <property type="match status" value="1"/>
</dbReference>
<feature type="region of interest" description="Disordered" evidence="2">
    <location>
        <begin position="1308"/>
        <end position="1342"/>
    </location>
</feature>
<feature type="region of interest" description="Disordered" evidence="2">
    <location>
        <begin position="1971"/>
        <end position="1990"/>
    </location>
</feature>
<dbReference type="InterPro" id="IPR056447">
    <property type="entry name" value="REV3_N"/>
</dbReference>
<feature type="compositionally biased region" description="Acidic residues" evidence="2">
    <location>
        <begin position="360"/>
        <end position="371"/>
    </location>
</feature>
<dbReference type="GO" id="GO:0016035">
    <property type="term" value="C:zeta DNA polymerase complex"/>
    <property type="evidence" value="ECO:0007669"/>
    <property type="project" value="InterPro"/>
</dbReference>